<sequence>MKWIAEMPYYKVGREIIGNEQITVVNERFIQLYPDKITTRYHEFLIRELFDISYRRLGSEEGFLYLHTKHGIFSYSIKTDPTGFIKVVKAAIHKIQDQH</sequence>
<dbReference type="Proteomes" id="UP000518605">
    <property type="component" value="Unassembled WGS sequence"/>
</dbReference>
<evidence type="ECO:0000313" key="1">
    <source>
        <dbReference type="EMBL" id="MBB3155944.1"/>
    </source>
</evidence>
<comment type="caution">
    <text evidence="1">The sequence shown here is derived from an EMBL/GenBank/DDBJ whole genome shotgun (WGS) entry which is preliminary data.</text>
</comment>
<gene>
    <name evidence="1" type="ORF">FHS16_006060</name>
</gene>
<organism evidence="1 2">
    <name type="scientific">Paenibacillus endophyticus</name>
    <dbReference type="NCBI Taxonomy" id="1294268"/>
    <lineage>
        <taxon>Bacteria</taxon>
        <taxon>Bacillati</taxon>
        <taxon>Bacillota</taxon>
        <taxon>Bacilli</taxon>
        <taxon>Bacillales</taxon>
        <taxon>Paenibacillaceae</taxon>
        <taxon>Paenibacillus</taxon>
    </lineage>
</organism>
<evidence type="ECO:0008006" key="3">
    <source>
        <dbReference type="Google" id="ProtNLM"/>
    </source>
</evidence>
<evidence type="ECO:0000313" key="2">
    <source>
        <dbReference type="Proteomes" id="UP000518605"/>
    </source>
</evidence>
<proteinExistence type="predicted"/>
<name>A0A7W5CFH3_9BACL</name>
<dbReference type="AlphaFoldDB" id="A0A7W5CFH3"/>
<accession>A0A7W5CFH3</accession>
<dbReference type="RefSeq" id="WP_183571014.1">
    <property type="nucleotide sequence ID" value="NZ_CBCSLB010000031.1"/>
</dbReference>
<reference evidence="1 2" key="1">
    <citation type="submission" date="2020-08" db="EMBL/GenBank/DDBJ databases">
        <title>Genomic Encyclopedia of Type Strains, Phase III (KMG-III): the genomes of soil and plant-associated and newly described type strains.</title>
        <authorList>
            <person name="Whitman W."/>
        </authorList>
    </citation>
    <scope>NUCLEOTIDE SEQUENCE [LARGE SCALE GENOMIC DNA]</scope>
    <source>
        <strain evidence="1 2">CECT 8234</strain>
    </source>
</reference>
<dbReference type="EMBL" id="JACHXW010000030">
    <property type="protein sequence ID" value="MBB3155944.1"/>
    <property type="molecule type" value="Genomic_DNA"/>
</dbReference>
<protein>
    <recommendedName>
        <fullName evidence="3">GRAM domain-containing protein</fullName>
    </recommendedName>
</protein>
<keyword evidence="2" id="KW-1185">Reference proteome</keyword>